<accession>A0A368H444</accession>
<dbReference type="SUPFAM" id="SSF53300">
    <property type="entry name" value="vWA-like"/>
    <property type="match status" value="1"/>
</dbReference>
<feature type="non-terminal residue" evidence="1">
    <location>
        <position position="1"/>
    </location>
</feature>
<dbReference type="OrthoDB" id="5871058at2759"/>
<proteinExistence type="predicted"/>
<dbReference type="AlphaFoldDB" id="A0A368H444"/>
<sequence>QPPPSSTSDVEKTCHRLAYYDKNKKQCACHKPRDDITKTKLFTVTESERALNPGVLCLDCDSDRTHDVFFVVDVSHHDKNQVRYLVRSFLFSMANYNARARLIAYGHSLADDVMRRDLKLGDDLIKVTRKFLKKYASARAEANLNAGLSSAYNAAKNIPNKKRMVIVYATRPATNPAAALTESNKIKQAGTPIHVFATPEGRDSNIDKYGSEEAFIVNNPTEKTSPDISKATTRLEQLFLRSTCLRD</sequence>
<organism evidence="1 2">
    <name type="scientific">Ancylostoma caninum</name>
    <name type="common">Dog hookworm</name>
    <dbReference type="NCBI Taxonomy" id="29170"/>
    <lineage>
        <taxon>Eukaryota</taxon>
        <taxon>Metazoa</taxon>
        <taxon>Ecdysozoa</taxon>
        <taxon>Nematoda</taxon>
        <taxon>Chromadorea</taxon>
        <taxon>Rhabditida</taxon>
        <taxon>Rhabditina</taxon>
        <taxon>Rhabditomorpha</taxon>
        <taxon>Strongyloidea</taxon>
        <taxon>Ancylostomatidae</taxon>
        <taxon>Ancylostomatinae</taxon>
        <taxon>Ancylostoma</taxon>
    </lineage>
</organism>
<protein>
    <submittedName>
        <fullName evidence="1">Uncharacterized protein</fullName>
    </submittedName>
</protein>
<evidence type="ECO:0000313" key="2">
    <source>
        <dbReference type="Proteomes" id="UP000252519"/>
    </source>
</evidence>
<dbReference type="InterPro" id="IPR036465">
    <property type="entry name" value="vWFA_dom_sf"/>
</dbReference>
<reference evidence="1 2" key="1">
    <citation type="submission" date="2014-10" db="EMBL/GenBank/DDBJ databases">
        <title>Draft genome of the hookworm Ancylostoma caninum.</title>
        <authorList>
            <person name="Mitreva M."/>
        </authorList>
    </citation>
    <scope>NUCLEOTIDE SEQUENCE [LARGE SCALE GENOMIC DNA]</scope>
    <source>
        <strain evidence="1 2">Baltimore</strain>
    </source>
</reference>
<name>A0A368H444_ANCCA</name>
<keyword evidence="2" id="KW-1185">Reference proteome</keyword>
<evidence type="ECO:0000313" key="1">
    <source>
        <dbReference type="EMBL" id="RCN51364.1"/>
    </source>
</evidence>
<gene>
    <name evidence="1" type="ORF">ANCCAN_02517</name>
</gene>
<comment type="caution">
    <text evidence="1">The sequence shown here is derived from an EMBL/GenBank/DDBJ whole genome shotgun (WGS) entry which is preliminary data.</text>
</comment>
<dbReference type="Gene3D" id="3.40.50.410">
    <property type="entry name" value="von Willebrand factor, type A domain"/>
    <property type="match status" value="1"/>
</dbReference>
<dbReference type="EMBL" id="JOJR01000014">
    <property type="protein sequence ID" value="RCN51364.1"/>
    <property type="molecule type" value="Genomic_DNA"/>
</dbReference>
<dbReference type="Proteomes" id="UP000252519">
    <property type="component" value="Unassembled WGS sequence"/>
</dbReference>